<keyword evidence="3 5" id="KW-1133">Transmembrane helix</keyword>
<feature type="transmembrane region" description="Helical" evidence="5">
    <location>
        <begin position="436"/>
        <end position="454"/>
    </location>
</feature>
<dbReference type="PANTHER" id="PTHR37422">
    <property type="entry name" value="TEICHURONIC ACID BIOSYNTHESIS PROTEIN TUAE"/>
    <property type="match status" value="1"/>
</dbReference>
<evidence type="ECO:0000256" key="5">
    <source>
        <dbReference type="SAM" id="Phobius"/>
    </source>
</evidence>
<reference evidence="8" key="1">
    <citation type="journal article" date="2019" name="Int. J. Syst. Evol. Microbiol.">
        <title>The Global Catalogue of Microorganisms (GCM) 10K type strain sequencing project: providing services to taxonomists for standard genome sequencing and annotation.</title>
        <authorList>
            <consortium name="The Broad Institute Genomics Platform"/>
            <consortium name="The Broad Institute Genome Sequencing Center for Infectious Disease"/>
            <person name="Wu L."/>
            <person name="Ma J."/>
        </authorList>
    </citation>
    <scope>NUCLEOTIDE SEQUENCE [LARGE SCALE GENOMIC DNA]</scope>
    <source>
        <strain evidence="8">KCTC 3950</strain>
    </source>
</reference>
<feature type="transmembrane region" description="Helical" evidence="5">
    <location>
        <begin position="91"/>
        <end position="108"/>
    </location>
</feature>
<name>A0ABW5PJM9_9BACL</name>
<dbReference type="InterPro" id="IPR007016">
    <property type="entry name" value="O-antigen_ligase-rel_domated"/>
</dbReference>
<dbReference type="EMBL" id="JBHUME010000020">
    <property type="protein sequence ID" value="MFD2615632.1"/>
    <property type="molecule type" value="Genomic_DNA"/>
</dbReference>
<comment type="caution">
    <text evidence="7">The sequence shown here is derived from an EMBL/GenBank/DDBJ whole genome shotgun (WGS) entry which is preliminary data.</text>
</comment>
<evidence type="ECO:0000313" key="7">
    <source>
        <dbReference type="EMBL" id="MFD2615632.1"/>
    </source>
</evidence>
<gene>
    <name evidence="7" type="ORF">ACFSUF_24810</name>
</gene>
<protein>
    <submittedName>
        <fullName evidence="7">O-antigen ligase family protein</fullName>
    </submittedName>
</protein>
<organism evidence="7 8">
    <name type="scientific">Paenibacillus gansuensis</name>
    <dbReference type="NCBI Taxonomy" id="306542"/>
    <lineage>
        <taxon>Bacteria</taxon>
        <taxon>Bacillati</taxon>
        <taxon>Bacillota</taxon>
        <taxon>Bacilli</taxon>
        <taxon>Bacillales</taxon>
        <taxon>Paenibacillaceae</taxon>
        <taxon>Paenibacillus</taxon>
    </lineage>
</organism>
<feature type="transmembrane region" description="Helical" evidence="5">
    <location>
        <begin position="241"/>
        <end position="259"/>
    </location>
</feature>
<dbReference type="InterPro" id="IPR011990">
    <property type="entry name" value="TPR-like_helical_dom_sf"/>
</dbReference>
<comment type="subcellular location">
    <subcellularLocation>
        <location evidence="1">Membrane</location>
        <topology evidence="1">Multi-pass membrane protein</topology>
    </subcellularLocation>
</comment>
<sequence>MQTRNALFLVFLITLLAAAAFRRGLFFDRDGYALQIVIFLSAGAALIYSLKSRRPLFPALTWALLPLGMAVLYALKLGYHPASAGATINELLRWTFYGCFLWLAALYGQRPRGREAMNWLLPWVGIFVTGGAWLGFYGVLDFPNIVVYTDDRRLSEAGFRLSGFFQYANMLAAVLSALFLFHTAKLSALRCYGWKLWLLALPQVPYVTALLLTESRGGWIAAAAGWIIGLMCTPARDKIRYAMFSLLPAVCAAVAYREILREMQMDMLYPGLPLLLSVTLAYSAAAVLGTLRVTAKPQSKPLILTSILLIGLVLFAAIVPDSTVQRAGGHYETAAARKLFYLDAWTMLQESPWTGGGGNTWANKYTRFQQQPYVGTEVHSGYIDILLDLGWTGFLFFIGMLFYFLYRIVRRSLWLAAPAVVLLLHAAIDFDMSFGFYWLFLFSMVAIGGTDVIAKPSEFRNHPASAKANVLIGLLLIGITAAGVYSVRFEAGQVALTSANPGEGSRFTALRYNPYDTANRLRLAERMPLEQGLRLLYDGLSYEPDRVSLLWKAGTMQAQLHRWHEAVPLLSRAVELDRYDTQKQEEYIQLLYQGALQLRSRGDEEQARQLAQAAVRSYLQYETLAKALSELPNPANGRKFHLTQQASFLAEQCASVFGIPLHN</sequence>
<evidence type="ECO:0000256" key="4">
    <source>
        <dbReference type="ARBA" id="ARBA00023136"/>
    </source>
</evidence>
<dbReference type="SUPFAM" id="SSF48452">
    <property type="entry name" value="TPR-like"/>
    <property type="match status" value="1"/>
</dbReference>
<feature type="domain" description="O-antigen ligase-related" evidence="6">
    <location>
        <begin position="284"/>
        <end position="398"/>
    </location>
</feature>
<keyword evidence="4 5" id="KW-0472">Membrane</keyword>
<feature type="transmembrane region" description="Helical" evidence="5">
    <location>
        <begin position="193"/>
        <end position="212"/>
    </location>
</feature>
<evidence type="ECO:0000256" key="3">
    <source>
        <dbReference type="ARBA" id="ARBA00022989"/>
    </source>
</evidence>
<evidence type="ECO:0000259" key="6">
    <source>
        <dbReference type="Pfam" id="PF04932"/>
    </source>
</evidence>
<feature type="transmembrane region" description="Helical" evidence="5">
    <location>
        <begin position="302"/>
        <end position="319"/>
    </location>
</feature>
<proteinExistence type="predicted"/>
<evidence type="ECO:0000256" key="2">
    <source>
        <dbReference type="ARBA" id="ARBA00022692"/>
    </source>
</evidence>
<feature type="transmembrane region" description="Helical" evidence="5">
    <location>
        <begin position="32"/>
        <end position="50"/>
    </location>
</feature>
<dbReference type="Pfam" id="PF04932">
    <property type="entry name" value="Wzy_C"/>
    <property type="match status" value="1"/>
</dbReference>
<feature type="transmembrane region" description="Helical" evidence="5">
    <location>
        <begin position="413"/>
        <end position="430"/>
    </location>
</feature>
<dbReference type="InterPro" id="IPR051533">
    <property type="entry name" value="WaaL-like"/>
</dbReference>
<dbReference type="RefSeq" id="WP_377607709.1">
    <property type="nucleotide sequence ID" value="NZ_JBHUME010000020.1"/>
</dbReference>
<feature type="transmembrane region" description="Helical" evidence="5">
    <location>
        <begin position="271"/>
        <end position="290"/>
    </location>
</feature>
<feature type="transmembrane region" description="Helical" evidence="5">
    <location>
        <begin position="120"/>
        <end position="139"/>
    </location>
</feature>
<dbReference type="GO" id="GO:0016874">
    <property type="term" value="F:ligase activity"/>
    <property type="evidence" value="ECO:0007669"/>
    <property type="project" value="UniProtKB-KW"/>
</dbReference>
<feature type="transmembrane region" description="Helical" evidence="5">
    <location>
        <begin position="159"/>
        <end position="181"/>
    </location>
</feature>
<keyword evidence="2 5" id="KW-0812">Transmembrane</keyword>
<evidence type="ECO:0000256" key="1">
    <source>
        <dbReference type="ARBA" id="ARBA00004141"/>
    </source>
</evidence>
<feature type="transmembrane region" description="Helical" evidence="5">
    <location>
        <begin position="218"/>
        <end position="234"/>
    </location>
</feature>
<accession>A0ABW5PJM9</accession>
<feature type="transmembrane region" description="Helical" evidence="5">
    <location>
        <begin position="389"/>
        <end position="406"/>
    </location>
</feature>
<feature type="transmembrane region" description="Helical" evidence="5">
    <location>
        <begin position="466"/>
        <end position="487"/>
    </location>
</feature>
<keyword evidence="8" id="KW-1185">Reference proteome</keyword>
<keyword evidence="7" id="KW-0436">Ligase</keyword>
<dbReference type="PANTHER" id="PTHR37422:SF13">
    <property type="entry name" value="LIPOPOLYSACCHARIDE BIOSYNTHESIS PROTEIN PA4999-RELATED"/>
    <property type="match status" value="1"/>
</dbReference>
<feature type="transmembrane region" description="Helical" evidence="5">
    <location>
        <begin position="57"/>
        <end position="79"/>
    </location>
</feature>
<dbReference type="Gene3D" id="1.25.40.10">
    <property type="entry name" value="Tetratricopeptide repeat domain"/>
    <property type="match status" value="1"/>
</dbReference>
<evidence type="ECO:0000313" key="8">
    <source>
        <dbReference type="Proteomes" id="UP001597541"/>
    </source>
</evidence>
<dbReference type="Proteomes" id="UP001597541">
    <property type="component" value="Unassembled WGS sequence"/>
</dbReference>